<dbReference type="Gene3D" id="3.10.450.50">
    <property type="match status" value="1"/>
</dbReference>
<evidence type="ECO:0008006" key="3">
    <source>
        <dbReference type="Google" id="ProtNLM"/>
    </source>
</evidence>
<proteinExistence type="predicted"/>
<name>A0A1S9PB49_9SPHI</name>
<dbReference type="STRING" id="1792845.BC343_10945"/>
<sequence>MKNFVVIAALAMAIAACQTPEKKVDTAASTTTYTVPDDSAITKAVHDAYAVISFKKGEKPRFDEVGNYFIPEAQMINFRTGTLEIFTLPKFKELYSSFITTNHIEMFYEEEAYGKTEQFGKIAHRISTYNTYLNTRDSIAERGVNSFQLIKTPKGWKVSCIIWDVESKALPIPAYYLPPNPLKGEQ</sequence>
<dbReference type="PROSITE" id="PS51257">
    <property type="entry name" value="PROKAR_LIPOPROTEIN"/>
    <property type="match status" value="1"/>
</dbReference>
<dbReference type="EMBL" id="MBTF01000034">
    <property type="protein sequence ID" value="OOQ58159.1"/>
    <property type="molecule type" value="Genomic_DNA"/>
</dbReference>
<keyword evidence="2" id="KW-1185">Reference proteome</keyword>
<gene>
    <name evidence="1" type="ORF">BC343_10945</name>
</gene>
<reference evidence="1 2" key="1">
    <citation type="submission" date="2016-07" db="EMBL/GenBank/DDBJ databases">
        <title>Genomic analysis of zinc-resistant bacterium Mucilaginibacter pedocola TBZ30.</title>
        <authorList>
            <person name="Huang J."/>
            <person name="Tang J."/>
        </authorList>
    </citation>
    <scope>NUCLEOTIDE SEQUENCE [LARGE SCALE GENOMIC DNA]</scope>
    <source>
        <strain evidence="1 2">TBZ30</strain>
    </source>
</reference>
<evidence type="ECO:0000313" key="1">
    <source>
        <dbReference type="EMBL" id="OOQ58159.1"/>
    </source>
</evidence>
<organism evidence="1 2">
    <name type="scientific">Mucilaginibacter pedocola</name>
    <dbReference type="NCBI Taxonomy" id="1792845"/>
    <lineage>
        <taxon>Bacteria</taxon>
        <taxon>Pseudomonadati</taxon>
        <taxon>Bacteroidota</taxon>
        <taxon>Sphingobacteriia</taxon>
        <taxon>Sphingobacteriales</taxon>
        <taxon>Sphingobacteriaceae</taxon>
        <taxon>Mucilaginibacter</taxon>
    </lineage>
</organism>
<comment type="caution">
    <text evidence="1">The sequence shown here is derived from an EMBL/GenBank/DDBJ whole genome shotgun (WGS) entry which is preliminary data.</text>
</comment>
<dbReference type="RefSeq" id="WP_078349889.1">
    <property type="nucleotide sequence ID" value="NZ_MBTF01000034.1"/>
</dbReference>
<dbReference type="OrthoDB" id="9798081at2"/>
<dbReference type="Proteomes" id="UP000189739">
    <property type="component" value="Unassembled WGS sequence"/>
</dbReference>
<accession>A0A1S9PB49</accession>
<evidence type="ECO:0000313" key="2">
    <source>
        <dbReference type="Proteomes" id="UP000189739"/>
    </source>
</evidence>
<protein>
    <recommendedName>
        <fullName evidence="3">SnoaL-like domain-containing protein</fullName>
    </recommendedName>
</protein>
<dbReference type="AlphaFoldDB" id="A0A1S9PB49"/>